<sequence length="91" mass="10410">MFIVIGEQRADVIGPDERHVQFSHMAEVTRQAPGFVRGWWGVDQDDPGLVHVLTVLDTHEHAEAVRRMVEEHVTGVRLRLMEIDVEAEAER</sequence>
<organism evidence="1 2">
    <name type="scientific">Micromonospora mirobrigensis</name>
    <dbReference type="NCBI Taxonomy" id="262898"/>
    <lineage>
        <taxon>Bacteria</taxon>
        <taxon>Bacillati</taxon>
        <taxon>Actinomycetota</taxon>
        <taxon>Actinomycetes</taxon>
        <taxon>Micromonosporales</taxon>
        <taxon>Micromonosporaceae</taxon>
        <taxon>Micromonospora</taxon>
    </lineage>
</organism>
<evidence type="ECO:0000313" key="2">
    <source>
        <dbReference type="Proteomes" id="UP000199504"/>
    </source>
</evidence>
<dbReference type="AlphaFoldDB" id="A0A1C4VIT4"/>
<dbReference type="EMBL" id="FMCX01000001">
    <property type="protein sequence ID" value="SCE83689.1"/>
    <property type="molecule type" value="Genomic_DNA"/>
</dbReference>
<keyword evidence="2" id="KW-1185">Reference proteome</keyword>
<name>A0A1C4VIT4_9ACTN</name>
<dbReference type="OrthoDB" id="3386152at2"/>
<accession>A0A1C4VIT4</accession>
<proteinExistence type="predicted"/>
<protein>
    <submittedName>
        <fullName evidence="1">Uncharacterized protein</fullName>
    </submittedName>
</protein>
<dbReference type="RefSeq" id="WP_091603655.1">
    <property type="nucleotide sequence ID" value="NZ_FMCX01000001.1"/>
</dbReference>
<dbReference type="InterPro" id="IPR011008">
    <property type="entry name" value="Dimeric_a/b-barrel"/>
</dbReference>
<dbReference type="Proteomes" id="UP000199504">
    <property type="component" value="Unassembled WGS sequence"/>
</dbReference>
<evidence type="ECO:0000313" key="1">
    <source>
        <dbReference type="EMBL" id="SCE83689.1"/>
    </source>
</evidence>
<dbReference type="SUPFAM" id="SSF54909">
    <property type="entry name" value="Dimeric alpha+beta barrel"/>
    <property type="match status" value="1"/>
</dbReference>
<reference evidence="2" key="1">
    <citation type="submission" date="2016-06" db="EMBL/GenBank/DDBJ databases">
        <authorList>
            <person name="Varghese N."/>
            <person name="Submissions Spin"/>
        </authorList>
    </citation>
    <scope>NUCLEOTIDE SEQUENCE [LARGE SCALE GENOMIC DNA]</scope>
    <source>
        <strain evidence="2">DSM 44830</strain>
    </source>
</reference>
<gene>
    <name evidence="1" type="ORF">GA0070564_1011230</name>
</gene>